<organism evidence="1">
    <name type="scientific">Tanacetum cinerariifolium</name>
    <name type="common">Dalmatian daisy</name>
    <name type="synonym">Chrysanthemum cinerariifolium</name>
    <dbReference type="NCBI Taxonomy" id="118510"/>
    <lineage>
        <taxon>Eukaryota</taxon>
        <taxon>Viridiplantae</taxon>
        <taxon>Streptophyta</taxon>
        <taxon>Embryophyta</taxon>
        <taxon>Tracheophyta</taxon>
        <taxon>Spermatophyta</taxon>
        <taxon>Magnoliopsida</taxon>
        <taxon>eudicotyledons</taxon>
        <taxon>Gunneridae</taxon>
        <taxon>Pentapetalae</taxon>
        <taxon>asterids</taxon>
        <taxon>campanulids</taxon>
        <taxon>Asterales</taxon>
        <taxon>Asteraceae</taxon>
        <taxon>Asteroideae</taxon>
        <taxon>Anthemideae</taxon>
        <taxon>Anthemidinae</taxon>
        <taxon>Tanacetum</taxon>
    </lineage>
</organism>
<accession>A0A699VB37</accession>
<dbReference type="EMBL" id="BKCJ011408709">
    <property type="protein sequence ID" value="GFD30911.1"/>
    <property type="molecule type" value="Genomic_DNA"/>
</dbReference>
<dbReference type="AlphaFoldDB" id="A0A699VB37"/>
<proteinExistence type="predicted"/>
<reference evidence="1" key="1">
    <citation type="journal article" date="2019" name="Sci. Rep.">
        <title>Draft genome of Tanacetum cinerariifolium, the natural source of mosquito coil.</title>
        <authorList>
            <person name="Yamashiro T."/>
            <person name="Shiraishi A."/>
            <person name="Satake H."/>
            <person name="Nakayama K."/>
        </authorList>
    </citation>
    <scope>NUCLEOTIDE SEQUENCE</scope>
</reference>
<gene>
    <name evidence="1" type="ORF">Tci_902880</name>
</gene>
<comment type="caution">
    <text evidence="1">The sequence shown here is derived from an EMBL/GenBank/DDBJ whole genome shotgun (WGS) entry which is preliminary data.</text>
</comment>
<name>A0A699VB37_TANCI</name>
<feature type="non-terminal residue" evidence="1">
    <location>
        <position position="95"/>
    </location>
</feature>
<evidence type="ECO:0000313" key="1">
    <source>
        <dbReference type="EMBL" id="GFD30911.1"/>
    </source>
</evidence>
<protein>
    <recommendedName>
        <fullName evidence="2">Reverse transcriptase domain-containing protein</fullName>
    </recommendedName>
</protein>
<evidence type="ECO:0008006" key="2">
    <source>
        <dbReference type="Google" id="ProtNLM"/>
    </source>
</evidence>
<sequence length="95" mass="10724">MMCTKMVPGVEDRVEKFIGGLPDNIKGNVIAVEPTRLQDAVWISNNLIDQKLKGYAVKNAENKRQNIGSQNVIRAYMACNNERKSYNELLPLCNK</sequence>